<keyword evidence="3" id="KW-1185">Reference proteome</keyword>
<accession>A0A0S4QH35</accession>
<dbReference type="RefSeq" id="WP_131799413.1">
    <property type="nucleotide sequence ID" value="NZ_FAOZ01000003.1"/>
</dbReference>
<sequence length="598" mass="61919">MPVDGAADSADIPPPPPPPTDSAAEAKAQDLDGNEPASADLTPSSGASNLEGPSDGVAADKFDDLDRETDGPDEFDDGSGSNGPSDRDTADKLDDLDRETDEPDEANPLGESDQVTEADNASSVEADSAQAADSGDAMPPSDGSRDDRSTQDATEHKAAALNDEPSLNEDDEIPRQPDDEGSHADSEIPDRQPGDADHHESDHLDEIPDRTAAPDVSRTPERLAEERLGEEDPAREELPPEAEQGEADTVADPLETQSAEPVSADTDLDRTDQNPVRGDDEKTVDNNEIANHAEPTDTDISDPATDALGIGEPATEPSSEAADGSAARDVTEELAETIISAAEMLLEGAETISSAAGAFFDGPAVTPAETPTETTPDIPAQSIPGAALVDGGARGGQGGDAREEADTTGQAGPGTEHGDVPSGTGSDEGNAPSESTAHSRTDAVGSGANDDGESDPAGDGDPVDPGDSNNGPDDDGAPVREGEESARDRTPDGDRQERPDVDENRQDDHSSHRRDGSDDDDGGSGTDADSVDGLSDDEIELDVARADRNRTAAELAAELGTAMSRFDGLPLASLIKEAMNHGPYFEALAIRLKNWFGR</sequence>
<evidence type="ECO:0000256" key="1">
    <source>
        <dbReference type="SAM" id="MobiDB-lite"/>
    </source>
</evidence>
<evidence type="ECO:0000313" key="2">
    <source>
        <dbReference type="EMBL" id="CUU54775.1"/>
    </source>
</evidence>
<dbReference type="EMBL" id="FAOZ01000003">
    <property type="protein sequence ID" value="CUU54775.1"/>
    <property type="molecule type" value="Genomic_DNA"/>
</dbReference>
<organism evidence="2 3">
    <name type="scientific">Parafrankia irregularis</name>
    <dbReference type="NCBI Taxonomy" id="795642"/>
    <lineage>
        <taxon>Bacteria</taxon>
        <taxon>Bacillati</taxon>
        <taxon>Actinomycetota</taxon>
        <taxon>Actinomycetes</taxon>
        <taxon>Frankiales</taxon>
        <taxon>Frankiaceae</taxon>
        <taxon>Parafrankia</taxon>
    </lineage>
</organism>
<feature type="compositionally biased region" description="Basic and acidic residues" evidence="1">
    <location>
        <begin position="267"/>
        <end position="285"/>
    </location>
</feature>
<feature type="compositionally biased region" description="Basic and acidic residues" evidence="1">
    <location>
        <begin position="477"/>
        <end position="516"/>
    </location>
</feature>
<dbReference type="Proteomes" id="UP000198802">
    <property type="component" value="Unassembled WGS sequence"/>
</dbReference>
<gene>
    <name evidence="2" type="ORF">Ga0074812_103265</name>
</gene>
<evidence type="ECO:0000313" key="3">
    <source>
        <dbReference type="Proteomes" id="UP000198802"/>
    </source>
</evidence>
<feature type="compositionally biased region" description="Acidic residues" evidence="1">
    <location>
        <begin position="96"/>
        <end position="105"/>
    </location>
</feature>
<protein>
    <submittedName>
        <fullName evidence="2">Uncharacterized protein</fullName>
    </submittedName>
</protein>
<dbReference type="AlphaFoldDB" id="A0A0S4QH35"/>
<feature type="compositionally biased region" description="Basic and acidic residues" evidence="1">
    <location>
        <begin position="143"/>
        <end position="158"/>
    </location>
</feature>
<feature type="compositionally biased region" description="Polar residues" evidence="1">
    <location>
        <begin position="113"/>
        <end position="125"/>
    </location>
</feature>
<feature type="region of interest" description="Disordered" evidence="1">
    <location>
        <begin position="1"/>
        <end position="331"/>
    </location>
</feature>
<name>A0A0S4QH35_9ACTN</name>
<feature type="compositionally biased region" description="Basic and acidic residues" evidence="1">
    <location>
        <begin position="173"/>
        <end position="209"/>
    </location>
</feature>
<feature type="compositionally biased region" description="Basic and acidic residues" evidence="1">
    <location>
        <begin position="85"/>
        <end position="95"/>
    </location>
</feature>
<feature type="region of interest" description="Disordered" evidence="1">
    <location>
        <begin position="360"/>
        <end position="537"/>
    </location>
</feature>
<feature type="compositionally biased region" description="Low complexity" evidence="1">
    <location>
        <begin position="363"/>
        <end position="376"/>
    </location>
</feature>
<feature type="compositionally biased region" description="Basic and acidic residues" evidence="1">
    <location>
        <begin position="218"/>
        <end position="238"/>
    </location>
</feature>
<feature type="compositionally biased region" description="Basic and acidic residues" evidence="1">
    <location>
        <begin position="58"/>
        <end position="70"/>
    </location>
</feature>
<proteinExistence type="predicted"/>
<feature type="compositionally biased region" description="Polar residues" evidence="1">
    <location>
        <begin position="423"/>
        <end position="438"/>
    </location>
</feature>
<reference evidence="3" key="1">
    <citation type="submission" date="2015-11" db="EMBL/GenBank/DDBJ databases">
        <authorList>
            <person name="Varghese N."/>
        </authorList>
    </citation>
    <scope>NUCLEOTIDE SEQUENCE [LARGE SCALE GENOMIC DNA]</scope>
    <source>
        <strain evidence="3">DSM 45899</strain>
    </source>
</reference>
<feature type="compositionally biased region" description="Acidic residues" evidence="1">
    <location>
        <begin position="450"/>
        <end position="464"/>
    </location>
</feature>
<feature type="compositionally biased region" description="Low complexity" evidence="1">
    <location>
        <begin position="126"/>
        <end position="137"/>
    </location>
</feature>